<proteinExistence type="predicted"/>
<reference evidence="1 2" key="1">
    <citation type="journal article" date="2014" name="Genome Announc.">
        <title>Draft Genome Sequence of the Antitrypanosomally Active Sponge-Associated Bacterium Actinokineospora sp. Strain EG49.</title>
        <authorList>
            <person name="Harjes J."/>
            <person name="Ryu T."/>
            <person name="Abdelmohsen U.R."/>
            <person name="Moitinho-Silva L."/>
            <person name="Horn H."/>
            <person name="Ravasi T."/>
            <person name="Hentschel U."/>
        </authorList>
    </citation>
    <scope>NUCLEOTIDE SEQUENCE [LARGE SCALE GENOMIC DNA]</scope>
    <source>
        <strain evidence="1 2">EG49</strain>
    </source>
</reference>
<dbReference type="eggNOG" id="COG2090">
    <property type="taxonomic scope" value="Bacteria"/>
</dbReference>
<dbReference type="Proteomes" id="UP000019277">
    <property type="component" value="Unassembled WGS sequence"/>
</dbReference>
<dbReference type="AlphaFoldDB" id="W7J0K0"/>
<evidence type="ECO:0000313" key="2">
    <source>
        <dbReference type="Proteomes" id="UP000019277"/>
    </source>
</evidence>
<dbReference type="Pfam" id="PF04027">
    <property type="entry name" value="DUF371"/>
    <property type="match status" value="1"/>
</dbReference>
<keyword evidence="2" id="KW-1185">Reference proteome</keyword>
<comment type="caution">
    <text evidence="1">The sequence shown here is derived from an EMBL/GenBank/DDBJ whole genome shotgun (WGS) entry which is preliminary data.</text>
</comment>
<dbReference type="Gene3D" id="2.60.120.630">
    <property type="entry name" value="mth639 domain like"/>
    <property type="match status" value="1"/>
</dbReference>
<name>W7J0K0_9PSEU</name>
<dbReference type="InterPro" id="IPR023131">
    <property type="entry name" value="Mth639-like_dom_sf"/>
</dbReference>
<dbReference type="RefSeq" id="WP_035286892.1">
    <property type="nucleotide sequence ID" value="NZ_AYXG01000195.1"/>
</dbReference>
<dbReference type="PANTHER" id="PTHR40696">
    <property type="entry name" value="DUF371 FAMILY PROTEIN"/>
    <property type="match status" value="1"/>
</dbReference>
<dbReference type="PANTHER" id="PTHR40696:SF1">
    <property type="entry name" value="DUF371 DOMAIN-CONTAINING PROTEIN"/>
    <property type="match status" value="1"/>
</dbReference>
<protein>
    <recommendedName>
        <fullName evidence="3">DUF371 domain-containing protein</fullName>
    </recommendedName>
</protein>
<evidence type="ECO:0008006" key="3">
    <source>
        <dbReference type="Google" id="ProtNLM"/>
    </source>
</evidence>
<sequence>MSAPGAELLRLRCRGHAEIRATHDRTLEFAVDTDITGRATCVLGVAATVVGPVPPAVAGPVRITVSAGGHRVTVRALANSAWRPGDSAVVRRSGARLPTTLATDADLTARDLPRDLALALADPGVEVDVVVERDVAEVGRLVRFRAGDPARLAAERAAADAVVAEDDGARALLSGLSRAADAAEVLRDNGRVLAVSTSEGPHPFAAEVLSWAERPVVEVLGLPPELAVAAVSPRWAPVLVVGAPGRREVVRSAGAHRASAVVFRTPGAGLARVLDDVVKAVGTRTAAVVGADAGSESAERPVWGPVERVRELVVRGDVLCALDPVADEVVSDGPAVSEGLVTALLAQSVSPTTIVKALAGQPGWSRKQAYDLVLRLNQDRG</sequence>
<dbReference type="InterPro" id="IPR007171">
    <property type="entry name" value="DUF371"/>
</dbReference>
<evidence type="ECO:0000313" key="1">
    <source>
        <dbReference type="EMBL" id="EWC59639.1"/>
    </source>
</evidence>
<dbReference type="EMBL" id="AYXG01000195">
    <property type="protein sequence ID" value="EWC59639.1"/>
    <property type="molecule type" value="Genomic_DNA"/>
</dbReference>
<accession>W7J0K0</accession>
<organism evidence="1 2">
    <name type="scientific">Actinokineospora spheciospongiae</name>
    <dbReference type="NCBI Taxonomy" id="909613"/>
    <lineage>
        <taxon>Bacteria</taxon>
        <taxon>Bacillati</taxon>
        <taxon>Actinomycetota</taxon>
        <taxon>Actinomycetes</taxon>
        <taxon>Pseudonocardiales</taxon>
        <taxon>Pseudonocardiaceae</taxon>
        <taxon>Actinokineospora</taxon>
    </lineage>
</organism>
<gene>
    <name evidence="1" type="ORF">UO65_5077</name>
</gene>